<feature type="compositionally biased region" description="Basic and acidic residues" evidence="1">
    <location>
        <begin position="239"/>
        <end position="250"/>
    </location>
</feature>
<reference evidence="3 4" key="1">
    <citation type="submission" date="2023-04" db="EMBL/GenBank/DDBJ databases">
        <title>Klugiella caeni sp. nov. isolated from the sludge of biochemical tank.</title>
        <authorList>
            <person name="Geng K."/>
        </authorList>
    </citation>
    <scope>NUCLEOTIDE SEQUENCE [LARGE SCALE GENOMIC DNA]</scope>
    <source>
        <strain evidence="3 4">YN-L-19</strain>
    </source>
</reference>
<evidence type="ECO:0000313" key="3">
    <source>
        <dbReference type="EMBL" id="MDI2097611.1"/>
    </source>
</evidence>
<dbReference type="Proteomes" id="UP001321506">
    <property type="component" value="Unassembled WGS sequence"/>
</dbReference>
<feature type="transmembrane region" description="Helical" evidence="2">
    <location>
        <begin position="172"/>
        <end position="195"/>
    </location>
</feature>
<evidence type="ECO:0008006" key="5">
    <source>
        <dbReference type="Google" id="ProtNLM"/>
    </source>
</evidence>
<keyword evidence="4" id="KW-1185">Reference proteome</keyword>
<organism evidence="3 4">
    <name type="scientific">Ruicaihuangia caeni</name>
    <dbReference type="NCBI Taxonomy" id="3042517"/>
    <lineage>
        <taxon>Bacteria</taxon>
        <taxon>Bacillati</taxon>
        <taxon>Actinomycetota</taxon>
        <taxon>Actinomycetes</taxon>
        <taxon>Micrococcales</taxon>
        <taxon>Microbacteriaceae</taxon>
        <taxon>Ruicaihuangia</taxon>
    </lineage>
</organism>
<accession>A0AAW6T1B8</accession>
<comment type="caution">
    <text evidence="3">The sequence shown here is derived from an EMBL/GenBank/DDBJ whole genome shotgun (WGS) entry which is preliminary data.</text>
</comment>
<keyword evidence="2" id="KW-0472">Membrane</keyword>
<evidence type="ECO:0000313" key="4">
    <source>
        <dbReference type="Proteomes" id="UP001321506"/>
    </source>
</evidence>
<dbReference type="AlphaFoldDB" id="A0AAW6T1B8"/>
<protein>
    <recommendedName>
        <fullName evidence="5">Polysaccharide chain length determinant N-terminal domain-containing protein</fullName>
    </recommendedName>
</protein>
<feature type="region of interest" description="Disordered" evidence="1">
    <location>
        <begin position="207"/>
        <end position="250"/>
    </location>
</feature>
<name>A0AAW6T1B8_9MICO</name>
<evidence type="ECO:0000256" key="1">
    <source>
        <dbReference type="SAM" id="MobiDB-lite"/>
    </source>
</evidence>
<dbReference type="RefSeq" id="WP_281487399.1">
    <property type="nucleotide sequence ID" value="NZ_JASATX010000001.1"/>
</dbReference>
<gene>
    <name evidence="3" type="ORF">QF206_01335</name>
</gene>
<keyword evidence="2" id="KW-1133">Transmembrane helix</keyword>
<dbReference type="EMBL" id="JASATX010000001">
    <property type="protein sequence ID" value="MDI2097611.1"/>
    <property type="molecule type" value="Genomic_DNA"/>
</dbReference>
<sequence>MYLRDLLIGMGRRWYVTVVGLLLTGAAAWAVFGAVPITYTASLSVLLMPPEDTTAEIRNPYLNLEGMASARDVLTRRVDADVVRVPVEKAFPDGEYIVYSDMSTGGPMVVGEVRDRTERGAMQLLERIRSELHSSIDIMQAEIGVPPVSRMTLTDVAIDQASEPDFTARYQWTLAVVGAGIVLTALLAGFIDGLVLSRRAKREARASDAAGIEEVEEHDAAAGSHVVADGAPETSTKADAGRALDRELTK</sequence>
<feature type="transmembrane region" description="Helical" evidence="2">
    <location>
        <begin position="14"/>
        <end position="39"/>
    </location>
</feature>
<proteinExistence type="predicted"/>
<keyword evidence="2" id="KW-0812">Transmembrane</keyword>
<evidence type="ECO:0000256" key="2">
    <source>
        <dbReference type="SAM" id="Phobius"/>
    </source>
</evidence>